<organism evidence="3 4">
    <name type="scientific">Saccharopolyspora rosea</name>
    <dbReference type="NCBI Taxonomy" id="524884"/>
    <lineage>
        <taxon>Bacteria</taxon>
        <taxon>Bacillati</taxon>
        <taxon>Actinomycetota</taxon>
        <taxon>Actinomycetes</taxon>
        <taxon>Pseudonocardiales</taxon>
        <taxon>Pseudonocardiaceae</taxon>
        <taxon>Saccharopolyspora</taxon>
    </lineage>
</organism>
<keyword evidence="3" id="KW-0548">Nucleotidyltransferase</keyword>
<evidence type="ECO:0000313" key="3">
    <source>
        <dbReference type="EMBL" id="MFD0923660.1"/>
    </source>
</evidence>
<dbReference type="PROSITE" id="PS50887">
    <property type="entry name" value="GGDEF"/>
    <property type="match status" value="1"/>
</dbReference>
<name>A0ABW3G3L6_9PSEU</name>
<evidence type="ECO:0000313" key="4">
    <source>
        <dbReference type="Proteomes" id="UP001597018"/>
    </source>
</evidence>
<dbReference type="InterPro" id="IPR052163">
    <property type="entry name" value="DGC-Regulatory_Protein"/>
</dbReference>
<sequence>MRRRPGGALVVMTSVAVALVLSRALPPPLLRLVADLTGLINSVAATAAFAWTARACHGAERHWRVFMSAGMAGWAVGQVVWTWHRTVDNSVLTFPNLENTLYLAAPVGVFAALVVIARADRATSRDYDTAAPTRVLVLDGLVIVASMVGLAWEVLSAGQPGRVGFGKTLLTVSYTIGDLVLIVLVILMAVTLHSMWRPRLSWLMAGLTAIGASDVIYAYAITTGRAIPGAGDLGYMTGPLLLLPAAFTPARRESTRRRSAPPVLLGLPYVPLAALCAVVVLDAGAGRVQAVEIYVLTAVVALVVARHLVTMQQLYRAHRWLSHHALHDPLTGAANRALLADLLDDTATGPQHPRGAGLVYVDIDHFKAINDALGHRAGDVLLRTVAHRLRQCVRAGDTVARVGGDEFVLLVNPAPSDPDDLLRRIATALEVPIALDDRATPITITASLGYHPIAPDQDPHDALANADRAMYRHKRGPR</sequence>
<reference evidence="4" key="1">
    <citation type="journal article" date="2019" name="Int. J. Syst. Evol. Microbiol.">
        <title>The Global Catalogue of Microorganisms (GCM) 10K type strain sequencing project: providing services to taxonomists for standard genome sequencing and annotation.</title>
        <authorList>
            <consortium name="The Broad Institute Genomics Platform"/>
            <consortium name="The Broad Institute Genome Sequencing Center for Infectious Disease"/>
            <person name="Wu L."/>
            <person name="Ma J."/>
        </authorList>
    </citation>
    <scope>NUCLEOTIDE SEQUENCE [LARGE SCALE GENOMIC DNA]</scope>
    <source>
        <strain evidence="4">CCUG 56401</strain>
    </source>
</reference>
<dbReference type="EMBL" id="JBHTIW010000039">
    <property type="protein sequence ID" value="MFD0923660.1"/>
    <property type="molecule type" value="Genomic_DNA"/>
</dbReference>
<dbReference type="SUPFAM" id="SSF55073">
    <property type="entry name" value="Nucleotide cyclase"/>
    <property type="match status" value="1"/>
</dbReference>
<feature type="transmembrane region" description="Helical" evidence="1">
    <location>
        <begin position="293"/>
        <end position="309"/>
    </location>
</feature>
<comment type="caution">
    <text evidence="3">The sequence shown here is derived from an EMBL/GenBank/DDBJ whole genome shotgun (WGS) entry which is preliminary data.</text>
</comment>
<dbReference type="InterPro" id="IPR043128">
    <property type="entry name" value="Rev_trsase/Diguanyl_cyclase"/>
</dbReference>
<keyword evidence="1" id="KW-0812">Transmembrane</keyword>
<dbReference type="PANTHER" id="PTHR46663">
    <property type="entry name" value="DIGUANYLATE CYCLASE DGCT-RELATED"/>
    <property type="match status" value="1"/>
</dbReference>
<evidence type="ECO:0000256" key="1">
    <source>
        <dbReference type="SAM" id="Phobius"/>
    </source>
</evidence>
<dbReference type="EC" id="2.7.7.65" evidence="3"/>
<dbReference type="InterPro" id="IPR029787">
    <property type="entry name" value="Nucleotide_cyclase"/>
</dbReference>
<keyword evidence="3" id="KW-0808">Transferase</keyword>
<dbReference type="Proteomes" id="UP001597018">
    <property type="component" value="Unassembled WGS sequence"/>
</dbReference>
<dbReference type="Pfam" id="PF00990">
    <property type="entry name" value="GGDEF"/>
    <property type="match status" value="1"/>
</dbReference>
<feature type="transmembrane region" description="Helical" evidence="1">
    <location>
        <begin position="101"/>
        <end position="119"/>
    </location>
</feature>
<keyword evidence="4" id="KW-1185">Reference proteome</keyword>
<feature type="transmembrane region" description="Helical" evidence="1">
    <location>
        <begin position="131"/>
        <end position="152"/>
    </location>
</feature>
<keyword evidence="1" id="KW-0472">Membrane</keyword>
<dbReference type="InterPro" id="IPR000160">
    <property type="entry name" value="GGDEF_dom"/>
</dbReference>
<dbReference type="GO" id="GO:0052621">
    <property type="term" value="F:diguanylate cyclase activity"/>
    <property type="evidence" value="ECO:0007669"/>
    <property type="project" value="UniProtKB-EC"/>
</dbReference>
<feature type="transmembrane region" description="Helical" evidence="1">
    <location>
        <begin position="262"/>
        <end position="281"/>
    </location>
</feature>
<dbReference type="PANTHER" id="PTHR46663:SF2">
    <property type="entry name" value="GGDEF DOMAIN-CONTAINING PROTEIN"/>
    <property type="match status" value="1"/>
</dbReference>
<feature type="transmembrane region" description="Helical" evidence="1">
    <location>
        <begin position="202"/>
        <end position="221"/>
    </location>
</feature>
<feature type="transmembrane region" description="Helical" evidence="1">
    <location>
        <begin position="63"/>
        <end position="81"/>
    </location>
</feature>
<dbReference type="SMART" id="SM00267">
    <property type="entry name" value="GGDEF"/>
    <property type="match status" value="1"/>
</dbReference>
<evidence type="ECO:0000259" key="2">
    <source>
        <dbReference type="PROSITE" id="PS50887"/>
    </source>
</evidence>
<gene>
    <name evidence="3" type="ORF">ACFQ16_28280</name>
</gene>
<proteinExistence type="predicted"/>
<dbReference type="Gene3D" id="3.30.70.270">
    <property type="match status" value="1"/>
</dbReference>
<dbReference type="CDD" id="cd01949">
    <property type="entry name" value="GGDEF"/>
    <property type="match status" value="1"/>
</dbReference>
<dbReference type="RefSeq" id="WP_263253156.1">
    <property type="nucleotide sequence ID" value="NZ_BAABLT010000039.1"/>
</dbReference>
<feature type="transmembrane region" description="Helical" evidence="1">
    <location>
        <begin position="32"/>
        <end position="51"/>
    </location>
</feature>
<dbReference type="NCBIfam" id="TIGR00254">
    <property type="entry name" value="GGDEF"/>
    <property type="match status" value="1"/>
</dbReference>
<protein>
    <submittedName>
        <fullName evidence="3">Diguanylate cyclase domain-containing protein</fullName>
        <ecNumber evidence="3">2.7.7.65</ecNumber>
    </submittedName>
</protein>
<feature type="domain" description="GGDEF" evidence="2">
    <location>
        <begin position="354"/>
        <end position="478"/>
    </location>
</feature>
<accession>A0ABW3G3L6</accession>
<feature type="transmembrane region" description="Helical" evidence="1">
    <location>
        <begin position="172"/>
        <end position="190"/>
    </location>
</feature>
<feature type="transmembrane region" description="Helical" evidence="1">
    <location>
        <begin position="233"/>
        <end position="250"/>
    </location>
</feature>
<keyword evidence="1" id="KW-1133">Transmembrane helix</keyword>